<dbReference type="EMBL" id="WVTD01000004">
    <property type="protein sequence ID" value="MYL97645.1"/>
    <property type="molecule type" value="Genomic_DNA"/>
</dbReference>
<dbReference type="Proteomes" id="UP000465810">
    <property type="component" value="Unassembled WGS sequence"/>
</dbReference>
<sequence>MRRHHSSALALAAALCWTAPAVAQSEAARASVTQDDLAAMRAQMEAMAKRISSLEAQLAQAQEGGAQEGQAQEGQAGGQPASPQLAATQPSQSSQAAPGSGSGQRPAAGPTVAAAPPPSAGASGASVGAKVAKAASAIKIRGYTQLRVNEIVSGDKTAPDGQSRLRSVQDGSIGSDTNFFIRRARIVLQGDLGHGVSFYLQPDFASAVNSQSAGERRDNFVQLRDAYVDVALDKAERFKLRFGQSKVPFGWENLQSSSNRVPLDRTDAINSAVPSERDLGIIAYYTPARVQEIWDELEEKDQKLFGNYGAFAFGVFNGQGVNRQERNDSLMAVVMGTWPMRLDGIGLDGQVLEIGGSLLYNKVRPEIRSGGVSDGNFKEKRAVVHAILYPQPFGIQTEWTFGRAPVYDTAIEAIEIDDATGGYVMAMYRVPDFGAGRVIPYVRWERYKGGWKGALNVPRLDTNDIELGVEWTPVKPLEFTFAYARMKRAEADERRAGIAEGDVLRAQLQWNY</sequence>
<evidence type="ECO:0000313" key="4">
    <source>
        <dbReference type="Proteomes" id="UP000465810"/>
    </source>
</evidence>
<keyword evidence="4" id="KW-1185">Reference proteome</keyword>
<dbReference type="RefSeq" id="WP_160985369.1">
    <property type="nucleotide sequence ID" value="NZ_WVTD01000004.1"/>
</dbReference>
<comment type="caution">
    <text evidence="3">The sequence shown here is derived from an EMBL/GenBank/DDBJ whole genome shotgun (WGS) entry which is preliminary data.</text>
</comment>
<dbReference type="Gene3D" id="2.40.160.10">
    <property type="entry name" value="Porin"/>
    <property type="match status" value="1"/>
</dbReference>
<feature type="signal peptide" evidence="2">
    <location>
        <begin position="1"/>
        <end position="23"/>
    </location>
</feature>
<dbReference type="Pfam" id="PF07396">
    <property type="entry name" value="Porin_O_P"/>
    <property type="match status" value="1"/>
</dbReference>
<reference evidence="3 4" key="1">
    <citation type="submission" date="2019-12" db="EMBL/GenBank/DDBJ databases">
        <authorList>
            <person name="Feng G."/>
            <person name="Zhu H."/>
        </authorList>
    </citation>
    <scope>NUCLEOTIDE SEQUENCE [LARGE SCALE GENOMIC DNA]</scope>
    <source>
        <strain evidence="3 4">FGD1</strain>
    </source>
</reference>
<proteinExistence type="predicted"/>
<dbReference type="InterPro" id="IPR023614">
    <property type="entry name" value="Porin_dom_sf"/>
</dbReference>
<organism evidence="3 4">
    <name type="scientific">Novosphingobium silvae</name>
    <dbReference type="NCBI Taxonomy" id="2692619"/>
    <lineage>
        <taxon>Bacteria</taxon>
        <taxon>Pseudomonadati</taxon>
        <taxon>Pseudomonadota</taxon>
        <taxon>Alphaproteobacteria</taxon>
        <taxon>Sphingomonadales</taxon>
        <taxon>Sphingomonadaceae</taxon>
        <taxon>Novosphingobium</taxon>
    </lineage>
</organism>
<evidence type="ECO:0000256" key="2">
    <source>
        <dbReference type="SAM" id="SignalP"/>
    </source>
</evidence>
<protein>
    <submittedName>
        <fullName evidence="3">Porin</fullName>
    </submittedName>
</protein>
<feature type="region of interest" description="Disordered" evidence="1">
    <location>
        <begin position="59"/>
        <end position="125"/>
    </location>
</feature>
<dbReference type="InterPro" id="IPR010870">
    <property type="entry name" value="Porin_O/P"/>
</dbReference>
<accession>A0A7X4K6Z5</accession>
<keyword evidence="2" id="KW-0732">Signal</keyword>
<evidence type="ECO:0000256" key="1">
    <source>
        <dbReference type="SAM" id="MobiDB-lite"/>
    </source>
</evidence>
<name>A0A7X4K6Z5_9SPHN</name>
<dbReference type="SUPFAM" id="SSF56935">
    <property type="entry name" value="Porins"/>
    <property type="match status" value="1"/>
</dbReference>
<evidence type="ECO:0000313" key="3">
    <source>
        <dbReference type="EMBL" id="MYL97645.1"/>
    </source>
</evidence>
<gene>
    <name evidence="3" type="ORF">GR702_07635</name>
</gene>
<dbReference type="AlphaFoldDB" id="A0A7X4K6Z5"/>
<feature type="chain" id="PRO_5031489709" evidence="2">
    <location>
        <begin position="24"/>
        <end position="512"/>
    </location>
</feature>